<evidence type="ECO:0000313" key="4">
    <source>
        <dbReference type="Proteomes" id="UP000283509"/>
    </source>
</evidence>
<feature type="compositionally biased region" description="Polar residues" evidence="1">
    <location>
        <begin position="305"/>
        <end position="325"/>
    </location>
</feature>
<proteinExistence type="predicted"/>
<accession>A0A3R7PG71</accession>
<gene>
    <name evidence="3" type="ORF">C7M84_010957</name>
</gene>
<dbReference type="AlphaFoldDB" id="A0A3R7PG71"/>
<dbReference type="Proteomes" id="UP000283509">
    <property type="component" value="Unassembled WGS sequence"/>
</dbReference>
<evidence type="ECO:0000313" key="3">
    <source>
        <dbReference type="EMBL" id="ROT70757.1"/>
    </source>
</evidence>
<evidence type="ECO:0000256" key="2">
    <source>
        <dbReference type="SAM" id="Phobius"/>
    </source>
</evidence>
<keyword evidence="4" id="KW-1185">Reference proteome</keyword>
<reference evidence="3 4" key="1">
    <citation type="submission" date="2018-04" db="EMBL/GenBank/DDBJ databases">
        <authorList>
            <person name="Zhang X."/>
            <person name="Yuan J."/>
            <person name="Li F."/>
            <person name="Xiang J."/>
        </authorList>
    </citation>
    <scope>NUCLEOTIDE SEQUENCE [LARGE SCALE GENOMIC DNA]</scope>
    <source>
        <tissue evidence="3">Muscle</tissue>
    </source>
</reference>
<keyword evidence="2" id="KW-0472">Membrane</keyword>
<name>A0A3R7PG71_PENVA</name>
<feature type="transmembrane region" description="Helical" evidence="2">
    <location>
        <begin position="105"/>
        <end position="124"/>
    </location>
</feature>
<keyword evidence="2" id="KW-0812">Transmembrane</keyword>
<feature type="region of interest" description="Disordered" evidence="1">
    <location>
        <begin position="295"/>
        <end position="325"/>
    </location>
</feature>
<dbReference type="OrthoDB" id="6345177at2759"/>
<reference evidence="3 4" key="2">
    <citation type="submission" date="2019-01" db="EMBL/GenBank/DDBJ databases">
        <title>The decoding of complex shrimp genome reveals the adaptation for benthos swimmer, frequently molting mechanism and breeding impact on genome.</title>
        <authorList>
            <person name="Sun Y."/>
            <person name="Gao Y."/>
            <person name="Yu Y."/>
        </authorList>
    </citation>
    <scope>NUCLEOTIDE SEQUENCE [LARGE SCALE GENOMIC DNA]</scope>
    <source>
        <tissue evidence="3">Muscle</tissue>
    </source>
</reference>
<comment type="caution">
    <text evidence="3">The sequence shown here is derived from an EMBL/GenBank/DDBJ whole genome shotgun (WGS) entry which is preliminary data.</text>
</comment>
<dbReference type="EMBL" id="QCYY01002389">
    <property type="protein sequence ID" value="ROT70757.1"/>
    <property type="molecule type" value="Genomic_DNA"/>
</dbReference>
<evidence type="ECO:0000256" key="1">
    <source>
        <dbReference type="SAM" id="MobiDB-lite"/>
    </source>
</evidence>
<feature type="transmembrane region" description="Helical" evidence="2">
    <location>
        <begin position="131"/>
        <end position="151"/>
    </location>
</feature>
<keyword evidence="2" id="KW-1133">Transmembrane helix</keyword>
<sequence length="325" mass="37150">MPRLPAARCGLNPARTAARISLGPQTLPDTRGLSRSRRLERITRPHARHSRSEFSVCREREGQKQNVFAKSRNRVWHLLGCPGHLPRVDNSRVVWLPFLYTLRTYIGIGEGAVTPIFAVIYIVALVRHKPWLAWCWLIKAFGALGINVYFLSQWLIRLKNFDHLRAIRPEYSTHSAGLPERKQKARTSAERPRRQRKVRLATDAFLSFQAYDQQFLWMGIGLTLAEVIILLLFCLIGGIFTYKVCEERRRSRRSLHRIHKMGRGRATAPPLDGYDDESSIVRANIEEQFLNHGLHDSTNKLPLPGSTSSMDEVGQASTLRPNTQV</sequence>
<organism evidence="3 4">
    <name type="scientific">Penaeus vannamei</name>
    <name type="common">Whiteleg shrimp</name>
    <name type="synonym">Litopenaeus vannamei</name>
    <dbReference type="NCBI Taxonomy" id="6689"/>
    <lineage>
        <taxon>Eukaryota</taxon>
        <taxon>Metazoa</taxon>
        <taxon>Ecdysozoa</taxon>
        <taxon>Arthropoda</taxon>
        <taxon>Crustacea</taxon>
        <taxon>Multicrustacea</taxon>
        <taxon>Malacostraca</taxon>
        <taxon>Eumalacostraca</taxon>
        <taxon>Eucarida</taxon>
        <taxon>Decapoda</taxon>
        <taxon>Dendrobranchiata</taxon>
        <taxon>Penaeoidea</taxon>
        <taxon>Penaeidae</taxon>
        <taxon>Penaeus</taxon>
    </lineage>
</organism>
<protein>
    <submittedName>
        <fullName evidence="3">Uncharacterized protein</fullName>
    </submittedName>
</protein>
<feature type="transmembrane region" description="Helical" evidence="2">
    <location>
        <begin position="215"/>
        <end position="242"/>
    </location>
</feature>